<dbReference type="Gene3D" id="1.10.10.60">
    <property type="entry name" value="Homeodomain-like"/>
    <property type="match status" value="1"/>
</dbReference>
<dbReference type="InterPro" id="IPR009057">
    <property type="entry name" value="Homeodomain-like_sf"/>
</dbReference>
<sequence length="313" mass="36659">MTMNNKKDLPFHHYSETYKYVNINDGHPVLSIDPNFPFVMTQFGFMHNRAQTETPHRHDYFEILFIEDGAGQHIIDYETYEIKPPCFYFLSKGQIHLWKLKKPLKGKVILFPREFLIPPTTAFNQEGDLGIFKGLSEAPYVRINDENLPKIQEILNNIKEEYSRKSESSLSMLRAYSHILLVNLLRIYANDQPTNILDPSNTMVRKFRQLVSENYLVIRSVQAYADLIGISSTHLRDTVKNITGYSPGQLIRQEIIFEAKRRLANTELTTAEIGYALNFEDTSYFSRFFKRETGQSPLNYRKEIRKKYKIKLL</sequence>
<dbReference type="GO" id="GO:0003700">
    <property type="term" value="F:DNA-binding transcription factor activity"/>
    <property type="evidence" value="ECO:0007669"/>
    <property type="project" value="InterPro"/>
</dbReference>
<evidence type="ECO:0000259" key="4">
    <source>
        <dbReference type="PROSITE" id="PS01124"/>
    </source>
</evidence>
<dbReference type="Proteomes" id="UP000233535">
    <property type="component" value="Unassembled WGS sequence"/>
</dbReference>
<dbReference type="InterPro" id="IPR003313">
    <property type="entry name" value="AraC-bd"/>
</dbReference>
<evidence type="ECO:0000256" key="1">
    <source>
        <dbReference type="ARBA" id="ARBA00023015"/>
    </source>
</evidence>
<dbReference type="GO" id="GO:0043565">
    <property type="term" value="F:sequence-specific DNA binding"/>
    <property type="evidence" value="ECO:0007669"/>
    <property type="project" value="InterPro"/>
</dbReference>
<dbReference type="SMART" id="SM00342">
    <property type="entry name" value="HTH_ARAC"/>
    <property type="match status" value="1"/>
</dbReference>
<dbReference type="PANTHER" id="PTHR43280">
    <property type="entry name" value="ARAC-FAMILY TRANSCRIPTIONAL REGULATOR"/>
    <property type="match status" value="1"/>
</dbReference>
<accession>A0A2N3I2F5</accession>
<organism evidence="5 6">
    <name type="scientific">Labilibaculum filiforme</name>
    <dbReference type="NCBI Taxonomy" id="1940526"/>
    <lineage>
        <taxon>Bacteria</taxon>
        <taxon>Pseudomonadati</taxon>
        <taxon>Bacteroidota</taxon>
        <taxon>Bacteroidia</taxon>
        <taxon>Marinilabiliales</taxon>
        <taxon>Marinifilaceae</taxon>
        <taxon>Labilibaculum</taxon>
    </lineage>
</organism>
<dbReference type="PANTHER" id="PTHR43280:SF32">
    <property type="entry name" value="TRANSCRIPTIONAL REGULATORY PROTEIN"/>
    <property type="match status" value="1"/>
</dbReference>
<protein>
    <recommendedName>
        <fullName evidence="4">HTH araC/xylS-type domain-containing protein</fullName>
    </recommendedName>
</protein>
<name>A0A2N3I2F5_9BACT</name>
<gene>
    <name evidence="5" type="ORF">BZG02_06680</name>
</gene>
<dbReference type="EMBL" id="MVDD01000003">
    <property type="protein sequence ID" value="PKQ64487.1"/>
    <property type="molecule type" value="Genomic_DNA"/>
</dbReference>
<dbReference type="Gene3D" id="2.60.120.10">
    <property type="entry name" value="Jelly Rolls"/>
    <property type="match status" value="1"/>
</dbReference>
<dbReference type="PROSITE" id="PS01124">
    <property type="entry name" value="HTH_ARAC_FAMILY_2"/>
    <property type="match status" value="1"/>
</dbReference>
<dbReference type="InterPro" id="IPR037923">
    <property type="entry name" value="HTH-like"/>
</dbReference>
<feature type="domain" description="HTH araC/xylS-type" evidence="4">
    <location>
        <begin position="205"/>
        <end position="303"/>
    </location>
</feature>
<dbReference type="AlphaFoldDB" id="A0A2N3I2F5"/>
<dbReference type="SUPFAM" id="SSF51215">
    <property type="entry name" value="Regulatory protein AraC"/>
    <property type="match status" value="1"/>
</dbReference>
<evidence type="ECO:0000256" key="3">
    <source>
        <dbReference type="ARBA" id="ARBA00023163"/>
    </source>
</evidence>
<dbReference type="InterPro" id="IPR018060">
    <property type="entry name" value="HTH_AraC"/>
</dbReference>
<keyword evidence="6" id="KW-1185">Reference proteome</keyword>
<evidence type="ECO:0000313" key="6">
    <source>
        <dbReference type="Proteomes" id="UP000233535"/>
    </source>
</evidence>
<reference evidence="5 6" key="1">
    <citation type="journal article" date="2017" name="Front. Microbiol.">
        <title>Labilibaculum manganireducens gen. nov., sp. nov. and Labilibaculum filiforme sp. nov., Novel Bacteroidetes Isolated from Subsurface Sediments of the Baltic Sea.</title>
        <authorList>
            <person name="Vandieken V."/>
            <person name="Marshall I.P."/>
            <person name="Niemann H."/>
            <person name="Engelen B."/>
            <person name="Cypionka H."/>
        </authorList>
    </citation>
    <scope>NUCLEOTIDE SEQUENCE [LARGE SCALE GENOMIC DNA]</scope>
    <source>
        <strain evidence="5 6">59.16B</strain>
    </source>
</reference>
<proteinExistence type="predicted"/>
<dbReference type="Pfam" id="PF12833">
    <property type="entry name" value="HTH_18"/>
    <property type="match status" value="1"/>
</dbReference>
<dbReference type="Pfam" id="PF02311">
    <property type="entry name" value="AraC_binding"/>
    <property type="match status" value="1"/>
</dbReference>
<comment type="caution">
    <text evidence="5">The sequence shown here is derived from an EMBL/GenBank/DDBJ whole genome shotgun (WGS) entry which is preliminary data.</text>
</comment>
<keyword evidence="1" id="KW-0805">Transcription regulation</keyword>
<dbReference type="SUPFAM" id="SSF46689">
    <property type="entry name" value="Homeodomain-like"/>
    <property type="match status" value="1"/>
</dbReference>
<dbReference type="OrthoDB" id="1096411at2"/>
<keyword evidence="2" id="KW-0238">DNA-binding</keyword>
<keyword evidence="3" id="KW-0804">Transcription</keyword>
<dbReference type="InterPro" id="IPR014710">
    <property type="entry name" value="RmlC-like_jellyroll"/>
</dbReference>
<evidence type="ECO:0000313" key="5">
    <source>
        <dbReference type="EMBL" id="PKQ64487.1"/>
    </source>
</evidence>
<evidence type="ECO:0000256" key="2">
    <source>
        <dbReference type="ARBA" id="ARBA00023125"/>
    </source>
</evidence>